<protein>
    <submittedName>
        <fullName evidence="1">Predicted protein</fullName>
    </submittedName>
</protein>
<evidence type="ECO:0000313" key="2">
    <source>
        <dbReference type="Proteomes" id="UP000006671"/>
    </source>
</evidence>
<evidence type="ECO:0000313" key="1">
    <source>
        <dbReference type="EMBL" id="EFC35252.1"/>
    </source>
</evidence>
<dbReference type="InterPro" id="IPR036412">
    <property type="entry name" value="HAD-like_sf"/>
</dbReference>
<dbReference type="RefSeq" id="XP_002667996.1">
    <property type="nucleotide sequence ID" value="XM_002667950.1"/>
</dbReference>
<reference evidence="1 2" key="1">
    <citation type="journal article" date="2010" name="Cell">
        <title>The genome of Naegleria gruberi illuminates early eukaryotic versatility.</title>
        <authorList>
            <person name="Fritz-Laylin L.K."/>
            <person name="Prochnik S.E."/>
            <person name="Ginger M.L."/>
            <person name="Dacks J.B."/>
            <person name="Carpenter M.L."/>
            <person name="Field M.C."/>
            <person name="Kuo A."/>
            <person name="Paredez A."/>
            <person name="Chapman J."/>
            <person name="Pham J."/>
            <person name="Shu S."/>
            <person name="Neupane R."/>
            <person name="Cipriano M."/>
            <person name="Mancuso J."/>
            <person name="Tu H."/>
            <person name="Salamov A."/>
            <person name="Lindquist E."/>
            <person name="Shapiro H."/>
            <person name="Lucas S."/>
            <person name="Grigoriev I.V."/>
            <person name="Cande W.Z."/>
            <person name="Fulton C."/>
            <person name="Rokhsar D.S."/>
            <person name="Dawson S.C."/>
        </authorList>
    </citation>
    <scope>NUCLEOTIDE SEQUENCE [LARGE SCALE GENOMIC DNA]</scope>
    <source>
        <strain evidence="1 2">NEG-M</strain>
    </source>
</reference>
<dbReference type="OrthoDB" id="1065058at2759"/>
<dbReference type="Gene3D" id="3.40.50.1000">
    <property type="entry name" value="HAD superfamily/HAD-like"/>
    <property type="match status" value="1"/>
</dbReference>
<gene>
    <name evidence="1" type="ORF">NAEGRDRAFT_55015</name>
</gene>
<dbReference type="GeneID" id="8847834"/>
<dbReference type="Proteomes" id="UP000006671">
    <property type="component" value="Unassembled WGS sequence"/>
</dbReference>
<dbReference type="VEuPathDB" id="AmoebaDB:NAEGRDRAFT_55015"/>
<dbReference type="AlphaFoldDB" id="D2W6Q0"/>
<proteinExistence type="predicted"/>
<dbReference type="KEGG" id="ngr:NAEGRDRAFT_55015"/>
<feature type="non-terminal residue" evidence="1">
    <location>
        <position position="152"/>
    </location>
</feature>
<keyword evidence="2" id="KW-1185">Reference proteome</keyword>
<dbReference type="InParanoid" id="D2W6Q0"/>
<dbReference type="STRING" id="5762.D2W6Q0"/>
<accession>D2W6Q0</accession>
<dbReference type="InterPro" id="IPR023214">
    <property type="entry name" value="HAD_sf"/>
</dbReference>
<name>D2W6Q0_NAEGR</name>
<dbReference type="EMBL" id="GG739492">
    <property type="protein sequence ID" value="EFC35252.1"/>
    <property type="molecule type" value="Genomic_DNA"/>
</dbReference>
<sequence length="152" mass="17009">MLDKVTTLIMMQSILTPSISDLESDPYLRKALVQLPQDKWSLSKQDINTSKLALESVGIVDCFEGVIRYNKMSNNVVISPKKFMDILKVTGEALPYKVLLIDNDVNNIKSAKEVGILTCHVVQGSSGVPIQNTVDFQIDTIYHVQTELRDLK</sequence>
<organism evidence="2">
    <name type="scientific">Naegleria gruberi</name>
    <name type="common">Amoeba</name>
    <dbReference type="NCBI Taxonomy" id="5762"/>
    <lineage>
        <taxon>Eukaryota</taxon>
        <taxon>Discoba</taxon>
        <taxon>Heterolobosea</taxon>
        <taxon>Tetramitia</taxon>
        <taxon>Eutetramitia</taxon>
        <taxon>Vahlkampfiidae</taxon>
        <taxon>Naegleria</taxon>
    </lineage>
</organism>
<dbReference type="SUPFAM" id="SSF56784">
    <property type="entry name" value="HAD-like"/>
    <property type="match status" value="1"/>
</dbReference>